<keyword evidence="1" id="KW-0175">Coiled coil</keyword>
<feature type="coiled-coil region" evidence="1">
    <location>
        <begin position="1564"/>
        <end position="1723"/>
    </location>
</feature>
<feature type="compositionally biased region" description="Low complexity" evidence="2">
    <location>
        <begin position="12"/>
        <end position="26"/>
    </location>
</feature>
<feature type="coiled-coil region" evidence="1">
    <location>
        <begin position="485"/>
        <end position="540"/>
    </location>
</feature>
<evidence type="ECO:0000256" key="1">
    <source>
        <dbReference type="SAM" id="Coils"/>
    </source>
</evidence>
<dbReference type="Proteomes" id="UP000179807">
    <property type="component" value="Unassembled WGS sequence"/>
</dbReference>
<feature type="compositionally biased region" description="Acidic residues" evidence="2">
    <location>
        <begin position="1737"/>
        <end position="1748"/>
    </location>
</feature>
<feature type="compositionally biased region" description="Basic and acidic residues" evidence="2">
    <location>
        <begin position="2084"/>
        <end position="2097"/>
    </location>
</feature>
<feature type="region of interest" description="Disordered" evidence="2">
    <location>
        <begin position="1429"/>
        <end position="1471"/>
    </location>
</feature>
<feature type="coiled-coil region" evidence="1">
    <location>
        <begin position="1780"/>
        <end position="1832"/>
    </location>
</feature>
<organism evidence="3 4">
    <name type="scientific">Tritrichomonas foetus</name>
    <dbReference type="NCBI Taxonomy" id="1144522"/>
    <lineage>
        <taxon>Eukaryota</taxon>
        <taxon>Metamonada</taxon>
        <taxon>Parabasalia</taxon>
        <taxon>Tritrichomonadida</taxon>
        <taxon>Tritrichomonadidae</taxon>
        <taxon>Tritrichomonas</taxon>
    </lineage>
</organism>
<dbReference type="VEuPathDB" id="TrichDB:TRFO_17786"/>
<gene>
    <name evidence="3" type="ORF">TRFO_17786</name>
</gene>
<comment type="caution">
    <text evidence="3">The sequence shown here is derived from an EMBL/GenBank/DDBJ whole genome shotgun (WGS) entry which is preliminary data.</text>
</comment>
<feature type="region of interest" description="Disordered" evidence="2">
    <location>
        <begin position="1737"/>
        <end position="1758"/>
    </location>
</feature>
<feature type="compositionally biased region" description="Basic and acidic residues" evidence="2">
    <location>
        <begin position="1452"/>
        <end position="1471"/>
    </location>
</feature>
<name>A0A1J4KM65_9EUKA</name>
<reference evidence="3" key="1">
    <citation type="submission" date="2016-10" db="EMBL/GenBank/DDBJ databases">
        <authorList>
            <person name="Benchimol M."/>
            <person name="Almeida L.G."/>
            <person name="Vasconcelos A.T."/>
            <person name="Perreira-Neves A."/>
            <person name="Rosa I.A."/>
            <person name="Tasca T."/>
            <person name="Bogo M.R."/>
            <person name="de Souza W."/>
        </authorList>
    </citation>
    <scope>NUCLEOTIDE SEQUENCE [LARGE SCALE GENOMIC DNA]</scope>
    <source>
        <strain evidence="3">K</strain>
    </source>
</reference>
<dbReference type="EMBL" id="MLAK01000564">
    <property type="protein sequence ID" value="OHT12407.1"/>
    <property type="molecule type" value="Genomic_DNA"/>
</dbReference>
<feature type="coiled-coil region" evidence="1">
    <location>
        <begin position="568"/>
        <end position="765"/>
    </location>
</feature>
<proteinExistence type="predicted"/>
<keyword evidence="4" id="KW-1185">Reference proteome</keyword>
<feature type="coiled-coil region" evidence="1">
    <location>
        <begin position="818"/>
        <end position="894"/>
    </location>
</feature>
<evidence type="ECO:0000256" key="2">
    <source>
        <dbReference type="SAM" id="MobiDB-lite"/>
    </source>
</evidence>
<dbReference type="RefSeq" id="XP_068365543.1">
    <property type="nucleotide sequence ID" value="XM_068499788.1"/>
</dbReference>
<evidence type="ECO:0000313" key="3">
    <source>
        <dbReference type="EMBL" id="OHT12407.1"/>
    </source>
</evidence>
<feature type="coiled-coil region" evidence="1">
    <location>
        <begin position="2129"/>
        <end position="2156"/>
    </location>
</feature>
<protein>
    <submittedName>
        <fullName evidence="3">Uncharacterized protein</fullName>
    </submittedName>
</protein>
<feature type="region of interest" description="Disordered" evidence="2">
    <location>
        <begin position="1"/>
        <end position="26"/>
    </location>
</feature>
<sequence length="2558" mass="296771">MSADNDAFVSGASSANNSSIDPSNIDSTKISQDSKVFSIEVINRAADSIKSLLNNDYSYEKQNEAINQIEIDSLKELANSIFVWKSVVNEEYFRHSIDQSYKADNFPFHSNEKADFQVSKNSDEFSLEEGSSHQKINEYQLNVAIFIIDQTLSKIDGNFVDFNSDSIEKLNQIGQRLRNYANNIELEAEKLRNHISDILSQSYQINQDEKIDYFENQIKSLLDNQLNSADNQIINQDQTNNDDTLLNLSVIKEKILNLDQILCSVDNIEFNNDQNIDERLDFIIKRVGMLKNNEKTDIDTLASQWTEICNEGLSIDNSEDRAQFFMERFSEAEVNLISNEKQRSKLIEILSSSKSNDKEERLINTIKEQNIKSENLFTTNRNLNNDLSKLKRTLLQMKIEMREKDDQIKASKQRFVAIKTALTKTKLQLNEASKELAELKSISDVQAEDNADMLDKIITQANEICELTKKVDAAQNIISNQTVKLNAQQKTIAENKEQLNINEKEISELIRKSNGLVRQKARSEERVSKLEKQLTEARQKSRFRFGIKDVNSITNSITNEFNALIIKTGEQENEIDNLKYIKEGLEDELEMLKTALNDMAQQAQAKSVLCSEYEDKLLNQKLEIDSKSKELDELLKKCDPLEKEAIHLRASEQNHMNEIRILEQKLQAITKINEENEGKIDELEQKVNVKDAENIAKDEKISQLEEKYNKQENAIKRMKNNGSFVESREVNIDTEEENTYLKKQIEALSQESESKDLQIIELERKMQKIQKGRNRGTRLYKQRPRSFMAICERVNGLKCSESLNSGISLLSQANINSQQTEESKLIDFEGEKENLNREIQEKSQKISELMQQNQEKDDEIAKLEDHIEELLLNQNEQEKEINDLKVQLADYSGQFTQEESGIIELKLPSEDEVNIELVNNLKQILEQTKILNEEKEEKIHALNQAIMENKKKNKKIIDEKTQEIQNYTEKIEILQNENQEKENMLMSLENEINENKSQLANYEQNIAELNYDIEEYKQEKANLNELNIQNEDIINKLNEKIQKLKNDFIEMKNEYDEKNKENISIKDELNSLKEENLRITTNNNNSLIKEQNMIDQINLFKNEIDSQKIILEKLRYSNAFLRRADEDKAKANIKLTQEIKDMKSILNKKDTEINELKAQIEKLGETNQENSDVISNLIVNLNNEKLKTEKFKRQIDKQELELTNAKLQIDLLKEVEKDSLNNEEYLILKNDNENKAKKIFKLEQQINNLSQQLEESKQNNLHSQTTLYDNLINDKMELEKKIKLLKEENENKLNQLQNTNDKYATTIETINKDLDKKSDRIIELENFINELLKQESRGFKIRCMLDSSNTGKNHSKLHSLDYLQSHWRDKLELLKIELKQFNDVIVKREKFINGKLYNLRHDVIFETNDSIHLTDEILELESQTIKSKADLTESNEDNMKKDNETDVEIDMSESKQPNENEQVNKNEHNNKNEADLSLIKIPKESVLEEFDLHGSIDKSIDNNEVNNSKTHIKKTLSDNSIDYSNITISDSDDITESFQDLSELESILRRKGKLTSQNATSEEIIILKQNVDDFQKMNQSLQENVSRLNDQLAEKEEEIQKLNSEIQEKSDNVAYSSLKEKDNENGKLKLTISNLEKELEASKKQIVSKEKEIDDYRNLNESLMKSDQTIRRLSDVLENNEKNESQRRIIQLENELIGLGKKNEILLRENFQYKEKLQALEGDDYFEGEVIERDIEFDFNEEEGENDSSDNNNSKKTRRHNLMQKLKIQEHKIKELSTLIQNDESILSSKTSQIKSLEQQLKEEKEDNAEKVQSLEQTINQLTTELNNLRLAINGDNPPQESMINVTDRDIQLTDEDIINQIKNENENESKNKTSNEENFAKNNREIESQMDRLQKENLKLQDTINELNQTIRNTNTKNNEITTMTEELKKENEQLITQINKLNLSINDQNNVREKLISDQKSLETQNNELETNLNESKEQINQLEQKITKLLKEKESSLSNLTFEELSQENTNLKSQINELSSQIQNSKQMEDEIQKHITQLEELKQQNEELKQLNNDLTTKWNDSKMNGKEAGFEATSNDLVSEKSDKENDERTPARSIPSINSNISVNSIDSVNSLSQLNDSDTFISNFHLSNEQLKNKILELEQAHAKDSTRIKQLGIALRNCQRTLENKVEEMAKAFGMKKEDILSNTNAYKDNIKKIRTALSKYSKIVKILGPEDIILKVEQLSQEGKENSHNLDMNKLKHTAVIMKRKLKNYKDDNDKVYSLLNSFGTDVIEDLSTDLSVYDNVSIFLSKFPLIMADRFCNQIYEQIIAMIDQKLCDLRNKVFYLIRQVSKIIASDQYRNKAYLLLSLPEQDEIRESLRCYNYVMTALFPPSYNMDQSTKHRDVARNMNKLKVLVQSILQMIPKPILPKQNNIYSYVLAINRLLSSSSDNANALDVSKDYSASDMIFSKGASNGRLFENERKIELLKEQLEQSIPYDTLCQTLGDILGVEPMEVDESAVDDMLSAIKEKMNLYEDIDEEFTKYKNSTMNFIAMIKEIPEEAKELAAQLQVK</sequence>
<feature type="region of interest" description="Disordered" evidence="2">
    <location>
        <begin position="2064"/>
        <end position="2103"/>
    </location>
</feature>
<feature type="compositionally biased region" description="Basic and acidic residues" evidence="2">
    <location>
        <begin position="1429"/>
        <end position="1444"/>
    </location>
</feature>
<feature type="coiled-coil region" evidence="1">
    <location>
        <begin position="1859"/>
        <end position="2063"/>
    </location>
</feature>
<feature type="coiled-coil region" evidence="1">
    <location>
        <begin position="1139"/>
        <end position="1334"/>
    </location>
</feature>
<accession>A0A1J4KM65</accession>
<feature type="compositionally biased region" description="Basic and acidic residues" evidence="2">
    <location>
        <begin position="2065"/>
        <end position="2075"/>
    </location>
</feature>
<feature type="coiled-coil region" evidence="1">
    <location>
        <begin position="918"/>
        <end position="1075"/>
    </location>
</feature>
<feature type="coiled-coil region" evidence="1">
    <location>
        <begin position="380"/>
        <end position="442"/>
    </location>
</feature>
<evidence type="ECO:0000313" key="4">
    <source>
        <dbReference type="Proteomes" id="UP000179807"/>
    </source>
</evidence>
<dbReference type="GeneID" id="94834492"/>